<reference evidence="8 9" key="1">
    <citation type="submission" date="2019-09" db="EMBL/GenBank/DDBJ databases">
        <title>Bird 10,000 Genomes (B10K) Project - Family phase.</title>
        <authorList>
            <person name="Zhang G."/>
        </authorList>
    </citation>
    <scope>NUCLEOTIDE SEQUENCE [LARGE SCALE GENOMIC DNA]</scope>
    <source>
        <strain evidence="8">B10K-DU-002-36</strain>
        <tissue evidence="8">Muscle</tissue>
    </source>
</reference>
<evidence type="ECO:0000313" key="9">
    <source>
        <dbReference type="Proteomes" id="UP000525158"/>
    </source>
</evidence>
<keyword evidence="5 6" id="KW-0472">Membrane</keyword>
<evidence type="ECO:0000256" key="2">
    <source>
        <dbReference type="ARBA" id="ARBA00022448"/>
    </source>
</evidence>
<evidence type="ECO:0000256" key="4">
    <source>
        <dbReference type="ARBA" id="ARBA00022989"/>
    </source>
</evidence>
<dbReference type="GO" id="GO:0005432">
    <property type="term" value="F:calcium:sodium antiporter activity"/>
    <property type="evidence" value="ECO:0007669"/>
    <property type="project" value="TreeGrafter"/>
</dbReference>
<feature type="transmembrane region" description="Helical" evidence="6">
    <location>
        <begin position="114"/>
        <end position="133"/>
    </location>
</feature>
<accession>A0A7L1IMD5</accession>
<feature type="domain" description="Sodium/calcium exchanger membrane region" evidence="7">
    <location>
        <begin position="148"/>
        <end position="195"/>
    </location>
</feature>
<dbReference type="GO" id="GO:0099093">
    <property type="term" value="P:calcium export from the mitochondrion"/>
    <property type="evidence" value="ECO:0007669"/>
    <property type="project" value="TreeGrafter"/>
</dbReference>
<organism evidence="8 9">
    <name type="scientific">Smutsornis africanus</name>
    <name type="common">Double-banded courser</name>
    <name type="synonym">Rhinoptilus africanus</name>
    <dbReference type="NCBI Taxonomy" id="240209"/>
    <lineage>
        <taxon>Eukaryota</taxon>
        <taxon>Metazoa</taxon>
        <taxon>Chordata</taxon>
        <taxon>Craniata</taxon>
        <taxon>Vertebrata</taxon>
        <taxon>Euteleostomi</taxon>
        <taxon>Archelosauria</taxon>
        <taxon>Archosauria</taxon>
        <taxon>Dinosauria</taxon>
        <taxon>Saurischia</taxon>
        <taxon>Theropoda</taxon>
        <taxon>Coelurosauria</taxon>
        <taxon>Aves</taxon>
        <taxon>Neognathae</taxon>
        <taxon>Neoaves</taxon>
        <taxon>Charadriiformes</taxon>
        <taxon>Glareolidae</taxon>
        <taxon>Rhinoptilus</taxon>
    </lineage>
</organism>
<dbReference type="PANTHER" id="PTHR12266">
    <property type="entry name" value="NA+/CA2+ K+ INDEPENDENT EXCHANGER"/>
    <property type="match status" value="1"/>
</dbReference>
<feature type="transmembrane region" description="Helical" evidence="6">
    <location>
        <begin position="169"/>
        <end position="192"/>
    </location>
</feature>
<feature type="non-terminal residue" evidence="8">
    <location>
        <position position="1"/>
    </location>
</feature>
<gene>
    <name evidence="8" type="primary">Slc8b1</name>
    <name evidence="8" type="ORF">RHIAFR_R09594</name>
</gene>
<feature type="transmembrane region" description="Helical" evidence="6">
    <location>
        <begin position="145"/>
        <end position="163"/>
    </location>
</feature>
<evidence type="ECO:0000313" key="8">
    <source>
        <dbReference type="EMBL" id="NXN39723.1"/>
    </source>
</evidence>
<feature type="non-terminal residue" evidence="8">
    <location>
        <position position="321"/>
    </location>
</feature>
<feature type="transmembrane region" description="Helical" evidence="6">
    <location>
        <begin position="263"/>
        <end position="281"/>
    </location>
</feature>
<comment type="subcellular location">
    <subcellularLocation>
        <location evidence="1">Membrane</location>
        <topology evidence="1">Multi-pass membrane protein</topology>
    </subcellularLocation>
</comment>
<evidence type="ECO:0000256" key="3">
    <source>
        <dbReference type="ARBA" id="ARBA00022692"/>
    </source>
</evidence>
<dbReference type="Proteomes" id="UP000525158">
    <property type="component" value="Unassembled WGS sequence"/>
</dbReference>
<feature type="transmembrane region" description="Helical" evidence="6">
    <location>
        <begin position="48"/>
        <end position="71"/>
    </location>
</feature>
<dbReference type="AlphaFoldDB" id="A0A7L1IMD5"/>
<dbReference type="InterPro" id="IPR004837">
    <property type="entry name" value="NaCa_Exmemb"/>
</dbReference>
<dbReference type="Pfam" id="PF01699">
    <property type="entry name" value="Na_Ca_ex"/>
    <property type="match status" value="1"/>
</dbReference>
<dbReference type="PANTHER" id="PTHR12266:SF0">
    <property type="entry name" value="MITOCHONDRIAL SODIUM_CALCIUM EXCHANGER PROTEIN"/>
    <property type="match status" value="1"/>
</dbReference>
<protein>
    <submittedName>
        <fullName evidence="8">NCLX protein</fullName>
    </submittedName>
</protein>
<evidence type="ECO:0000259" key="7">
    <source>
        <dbReference type="Pfam" id="PF01699"/>
    </source>
</evidence>
<evidence type="ECO:0000256" key="6">
    <source>
        <dbReference type="SAM" id="Phobius"/>
    </source>
</evidence>
<dbReference type="InterPro" id="IPR051359">
    <property type="entry name" value="CaCA_antiporter"/>
</dbReference>
<dbReference type="EMBL" id="VXBO01005796">
    <property type="protein sequence ID" value="NXN39723.1"/>
    <property type="molecule type" value="Genomic_DNA"/>
</dbReference>
<dbReference type="GO" id="GO:0016020">
    <property type="term" value="C:membrane"/>
    <property type="evidence" value="ECO:0007669"/>
    <property type="project" value="UniProtKB-SubCell"/>
</dbReference>
<keyword evidence="9" id="KW-1185">Reference proteome</keyword>
<name>A0A7L1IMD5_SMUAF</name>
<feature type="transmembrane region" description="Helical" evidence="6">
    <location>
        <begin position="293"/>
        <end position="312"/>
    </location>
</feature>
<comment type="caution">
    <text evidence="8">The sequence shown here is derived from an EMBL/GenBank/DDBJ whole genome shotgun (WGS) entry which is preliminary data.</text>
</comment>
<keyword evidence="4 6" id="KW-1133">Transmembrane helix</keyword>
<keyword evidence="3 6" id="KW-0812">Transmembrane</keyword>
<keyword evidence="2" id="KW-0813">Transport</keyword>
<proteinExistence type="predicted"/>
<evidence type="ECO:0000256" key="5">
    <source>
        <dbReference type="ARBA" id="ARBA00023136"/>
    </source>
</evidence>
<sequence>EERESSGTNSGDYGEEYRPLLPSQETSLHILTTALSPLEYRRWRRKPWYWRIFKVFKVPVELVLLLTVPVVDPDKDDLNWKRPLNCLHVLTSPLLCVLTLKSGTYGLYQIQGVFPVWGLITLVGSVLAIIIFLTTSNEEPPKYHCVFAFLGFLASAMWINAAATELVNILRTLGIVFQLSNTVLGLTLLAWGNSIGGRRRRKDGGVPLPRDGRVVAGSIAPPSSPVRRPHPERAADILVGVGLGCLLQMTSSQPVVKLEPDSLLVWILAGALGLSLVFSFVSVPAQCFQLGKAYGVCLILYYLAFLCVALLTEFRVIRLSA</sequence>
<evidence type="ECO:0000256" key="1">
    <source>
        <dbReference type="ARBA" id="ARBA00004141"/>
    </source>
</evidence>
<dbReference type="GO" id="GO:0006874">
    <property type="term" value="P:intracellular calcium ion homeostasis"/>
    <property type="evidence" value="ECO:0007669"/>
    <property type="project" value="TreeGrafter"/>
</dbReference>